<reference evidence="1 2" key="1">
    <citation type="submission" date="2019-05" db="EMBL/GenBank/DDBJ databases">
        <title>Algicella ahnfeltiae gen. nov., sp. nov., a novel marine bacterium of the family Flavobacteriaceae isolated from a red alga.</title>
        <authorList>
            <person name="Nedashkovskaya O.I."/>
            <person name="Kukhlevskiy A.D."/>
            <person name="Kim S.-G."/>
            <person name="Zhukova N.V."/>
            <person name="Mikhailov V.V."/>
        </authorList>
    </citation>
    <scope>NUCLEOTIDE SEQUENCE [LARGE SCALE GENOMIC DNA]</scope>
    <source>
        <strain evidence="1 2">10Alg115</strain>
    </source>
</reference>
<name>A0A5B7TU21_9FLAO</name>
<evidence type="ECO:0000313" key="2">
    <source>
        <dbReference type="Proteomes" id="UP000306229"/>
    </source>
</evidence>
<dbReference type="AlphaFoldDB" id="A0A5B7TU21"/>
<dbReference type="KEGG" id="fbe:FF125_09355"/>
<dbReference type="Proteomes" id="UP000306229">
    <property type="component" value="Chromosome"/>
</dbReference>
<keyword evidence="2" id="KW-1185">Reference proteome</keyword>
<accession>A0A5B7TU21</accession>
<evidence type="ECO:0000313" key="1">
    <source>
        <dbReference type="EMBL" id="QCX38626.1"/>
    </source>
</evidence>
<dbReference type="OrthoDB" id="1439845at2"/>
<dbReference type="EMBL" id="CP040749">
    <property type="protein sequence ID" value="QCX38626.1"/>
    <property type="molecule type" value="Genomic_DNA"/>
</dbReference>
<proteinExistence type="predicted"/>
<gene>
    <name evidence="1" type="ORF">FF125_09355</name>
</gene>
<sequence>MLFLFQNLVYAQDSLAVPIDHDLIPDKVWMAFEDDEGYIYAELSATNKIYRSKPMGDPSGNVHFKKAKNGFHFNVNFMRGGYAVQFRFNDKTKAIEAIGLSRYEFGNAANDGSGESSINLNTHKYIGNWHYYDLKKETLIKMAPIKRTLKFSTQNLADFDGAIVGDYMDQCAALYAEEKANISKK</sequence>
<protein>
    <submittedName>
        <fullName evidence="1">Uncharacterized protein</fullName>
    </submittedName>
</protein>
<dbReference type="RefSeq" id="WP_138949518.1">
    <property type="nucleotide sequence ID" value="NZ_CP040749.1"/>
</dbReference>
<organism evidence="1 2">
    <name type="scientific">Aureibaculum algae</name>
    <dbReference type="NCBI Taxonomy" id="2584122"/>
    <lineage>
        <taxon>Bacteria</taxon>
        <taxon>Pseudomonadati</taxon>
        <taxon>Bacteroidota</taxon>
        <taxon>Flavobacteriia</taxon>
        <taxon>Flavobacteriales</taxon>
        <taxon>Flavobacteriaceae</taxon>
        <taxon>Aureibaculum</taxon>
    </lineage>
</organism>